<accession>A0A8H5U6C0</accession>
<feature type="chain" id="PRO_5034203200" evidence="1">
    <location>
        <begin position="20"/>
        <end position="124"/>
    </location>
</feature>
<dbReference type="EMBL" id="JAAQPE010000142">
    <property type="protein sequence ID" value="KAF5683501.1"/>
    <property type="molecule type" value="Genomic_DNA"/>
</dbReference>
<sequence length="124" mass="14059">MLAKLILAAAACFLVAVSASTKFNIACPLTNKQDTHPSPLEYQDSLQRLLTRLDQMYATGRADYTVRSVEELGAGEAYLPHLIGRHYEDVRVHKVGAEWTELKDKELEEESYPVRRFFTPGFKN</sequence>
<reference evidence="2 3" key="2">
    <citation type="submission" date="2020-05" db="EMBL/GenBank/DDBJ databases">
        <title>Identification and distribution of gene clusters putatively required for synthesis of sphingolipid metabolism inhibitors in phylogenetically diverse species of the filamentous fungus Fusarium.</title>
        <authorList>
            <person name="Kim H.-S."/>
            <person name="Busman M."/>
            <person name="Brown D.W."/>
            <person name="Divon H."/>
            <person name="Uhlig S."/>
            <person name="Proctor R.H."/>
        </authorList>
    </citation>
    <scope>NUCLEOTIDE SEQUENCE [LARGE SCALE GENOMIC DNA]</scope>
    <source>
        <strain evidence="2 3">NRRL 25331</strain>
    </source>
</reference>
<protein>
    <submittedName>
        <fullName evidence="2">Acetoacetate decarboxylase</fullName>
    </submittedName>
</protein>
<evidence type="ECO:0000313" key="3">
    <source>
        <dbReference type="Proteomes" id="UP000572754"/>
    </source>
</evidence>
<reference evidence="3" key="1">
    <citation type="journal article" date="2020" name="BMC Genomics">
        <title>Correction to: Identification and distribution of gene clusters required for synthesis of sphingolipid metabolism inhibitors in diverse species of the filamentous fungus Fusarium.</title>
        <authorList>
            <person name="Kim H.S."/>
            <person name="Lohmar J.M."/>
            <person name="Busman M."/>
            <person name="Brown D.W."/>
            <person name="Naumann T.A."/>
            <person name="Divon H.H."/>
            <person name="Lysoe E."/>
            <person name="Uhlig S."/>
            <person name="Proctor R.H."/>
        </authorList>
    </citation>
    <scope>NUCLEOTIDE SEQUENCE [LARGE SCALE GENOMIC DNA]</scope>
    <source>
        <strain evidence="3">NRRL 25331</strain>
    </source>
</reference>
<evidence type="ECO:0000256" key="1">
    <source>
        <dbReference type="SAM" id="SignalP"/>
    </source>
</evidence>
<dbReference type="Proteomes" id="UP000572754">
    <property type="component" value="Unassembled WGS sequence"/>
</dbReference>
<proteinExistence type="predicted"/>
<keyword evidence="1" id="KW-0732">Signal</keyword>
<organism evidence="2 3">
    <name type="scientific">Fusarium circinatum</name>
    <name type="common">Pitch canker fungus</name>
    <name type="synonym">Gibberella circinata</name>
    <dbReference type="NCBI Taxonomy" id="48490"/>
    <lineage>
        <taxon>Eukaryota</taxon>
        <taxon>Fungi</taxon>
        <taxon>Dikarya</taxon>
        <taxon>Ascomycota</taxon>
        <taxon>Pezizomycotina</taxon>
        <taxon>Sordariomycetes</taxon>
        <taxon>Hypocreomycetidae</taxon>
        <taxon>Hypocreales</taxon>
        <taxon>Nectriaceae</taxon>
        <taxon>Fusarium</taxon>
        <taxon>Fusarium fujikuroi species complex</taxon>
    </lineage>
</organism>
<dbReference type="AlphaFoldDB" id="A0A8H5U6C0"/>
<comment type="caution">
    <text evidence="2">The sequence shown here is derived from an EMBL/GenBank/DDBJ whole genome shotgun (WGS) entry which is preliminary data.</text>
</comment>
<name>A0A8H5U6C0_FUSCI</name>
<evidence type="ECO:0000313" key="2">
    <source>
        <dbReference type="EMBL" id="KAF5683501.1"/>
    </source>
</evidence>
<keyword evidence="3" id="KW-1185">Reference proteome</keyword>
<feature type="signal peptide" evidence="1">
    <location>
        <begin position="1"/>
        <end position="19"/>
    </location>
</feature>
<gene>
    <name evidence="2" type="ORF">FCIRC_4444</name>
</gene>